<protein>
    <submittedName>
        <fullName evidence="1">Uncharacterized protein</fullName>
    </submittedName>
</protein>
<evidence type="ECO:0000313" key="2">
    <source>
        <dbReference type="Proteomes" id="UP000828390"/>
    </source>
</evidence>
<organism evidence="1 2">
    <name type="scientific">Dreissena polymorpha</name>
    <name type="common">Zebra mussel</name>
    <name type="synonym">Mytilus polymorpha</name>
    <dbReference type="NCBI Taxonomy" id="45954"/>
    <lineage>
        <taxon>Eukaryota</taxon>
        <taxon>Metazoa</taxon>
        <taxon>Spiralia</taxon>
        <taxon>Lophotrochozoa</taxon>
        <taxon>Mollusca</taxon>
        <taxon>Bivalvia</taxon>
        <taxon>Autobranchia</taxon>
        <taxon>Heteroconchia</taxon>
        <taxon>Euheterodonta</taxon>
        <taxon>Imparidentia</taxon>
        <taxon>Neoheterodontei</taxon>
        <taxon>Myida</taxon>
        <taxon>Dreissenoidea</taxon>
        <taxon>Dreissenidae</taxon>
        <taxon>Dreissena</taxon>
    </lineage>
</organism>
<reference evidence="1" key="1">
    <citation type="journal article" date="2019" name="bioRxiv">
        <title>The Genome of the Zebra Mussel, Dreissena polymorpha: A Resource for Invasive Species Research.</title>
        <authorList>
            <person name="McCartney M.A."/>
            <person name="Auch B."/>
            <person name="Kono T."/>
            <person name="Mallez S."/>
            <person name="Zhang Y."/>
            <person name="Obille A."/>
            <person name="Becker A."/>
            <person name="Abrahante J.E."/>
            <person name="Garbe J."/>
            <person name="Badalamenti J.P."/>
            <person name="Herman A."/>
            <person name="Mangelson H."/>
            <person name="Liachko I."/>
            <person name="Sullivan S."/>
            <person name="Sone E.D."/>
            <person name="Koren S."/>
            <person name="Silverstein K.A.T."/>
            <person name="Beckman K.B."/>
            <person name="Gohl D.M."/>
        </authorList>
    </citation>
    <scope>NUCLEOTIDE SEQUENCE</scope>
    <source>
        <strain evidence="1">Duluth1</strain>
        <tissue evidence="1">Whole animal</tissue>
    </source>
</reference>
<keyword evidence="2" id="KW-1185">Reference proteome</keyword>
<accession>A0A9D4FVD1</accession>
<dbReference type="AlphaFoldDB" id="A0A9D4FVD1"/>
<reference evidence="1" key="2">
    <citation type="submission" date="2020-11" db="EMBL/GenBank/DDBJ databases">
        <authorList>
            <person name="McCartney M.A."/>
            <person name="Auch B."/>
            <person name="Kono T."/>
            <person name="Mallez S."/>
            <person name="Becker A."/>
            <person name="Gohl D.M."/>
            <person name="Silverstein K.A.T."/>
            <person name="Koren S."/>
            <person name="Bechman K.B."/>
            <person name="Herman A."/>
            <person name="Abrahante J.E."/>
            <person name="Garbe J."/>
        </authorList>
    </citation>
    <scope>NUCLEOTIDE SEQUENCE</scope>
    <source>
        <strain evidence="1">Duluth1</strain>
        <tissue evidence="1">Whole animal</tissue>
    </source>
</reference>
<dbReference type="Proteomes" id="UP000828390">
    <property type="component" value="Unassembled WGS sequence"/>
</dbReference>
<proteinExistence type="predicted"/>
<gene>
    <name evidence="1" type="ORF">DPMN_131644</name>
</gene>
<comment type="caution">
    <text evidence="1">The sequence shown here is derived from an EMBL/GenBank/DDBJ whole genome shotgun (WGS) entry which is preliminary data.</text>
</comment>
<name>A0A9D4FVD1_DREPO</name>
<dbReference type="EMBL" id="JAIWYP010000006">
    <property type="protein sequence ID" value="KAH3803385.1"/>
    <property type="molecule type" value="Genomic_DNA"/>
</dbReference>
<evidence type="ECO:0000313" key="1">
    <source>
        <dbReference type="EMBL" id="KAH3803385.1"/>
    </source>
</evidence>
<sequence>MVQGEIQDRISKQLLKRYNNPKIYIEHMMMCLSKEASALLLSWLYCKQYDIIDLECRKREQTSP</sequence>